<evidence type="ECO:0000259" key="3">
    <source>
        <dbReference type="Pfam" id="PF13556"/>
    </source>
</evidence>
<evidence type="ECO:0000313" key="6">
    <source>
        <dbReference type="Proteomes" id="UP001165136"/>
    </source>
</evidence>
<protein>
    <submittedName>
        <fullName evidence="5">CdaR family transcriptional regulator</fullName>
    </submittedName>
</protein>
<dbReference type="Proteomes" id="UP001165136">
    <property type="component" value="Unassembled WGS sequence"/>
</dbReference>
<dbReference type="InterPro" id="IPR025736">
    <property type="entry name" value="PucR_C-HTH_dom"/>
</dbReference>
<dbReference type="Pfam" id="PF07905">
    <property type="entry name" value="PucR"/>
    <property type="match status" value="1"/>
</dbReference>
<name>A0A9W6R715_9PSEU</name>
<dbReference type="Gene3D" id="1.10.10.2840">
    <property type="entry name" value="PucR C-terminal helix-turn-helix domain"/>
    <property type="match status" value="1"/>
</dbReference>
<comment type="caution">
    <text evidence="5">The sequence shown here is derived from an EMBL/GenBank/DDBJ whole genome shotgun (WGS) entry which is preliminary data.</text>
</comment>
<organism evidence="5 6">
    <name type="scientific">Amycolatopsis taiwanensis</name>
    <dbReference type="NCBI Taxonomy" id="342230"/>
    <lineage>
        <taxon>Bacteria</taxon>
        <taxon>Bacillati</taxon>
        <taxon>Actinomycetota</taxon>
        <taxon>Actinomycetes</taxon>
        <taxon>Pseudonocardiales</taxon>
        <taxon>Pseudonocardiaceae</taxon>
        <taxon>Amycolatopsis</taxon>
    </lineage>
</organism>
<keyword evidence="6" id="KW-1185">Reference proteome</keyword>
<feature type="domain" description="PucR C-terminal helix-turn-helix" evidence="3">
    <location>
        <begin position="471"/>
        <end position="527"/>
    </location>
</feature>
<dbReference type="PANTHER" id="PTHR33744:SF1">
    <property type="entry name" value="DNA-BINDING TRANSCRIPTIONAL ACTIVATOR ADER"/>
    <property type="match status" value="1"/>
</dbReference>
<dbReference type="PANTHER" id="PTHR33744">
    <property type="entry name" value="CARBOHYDRATE DIACID REGULATOR"/>
    <property type="match status" value="1"/>
</dbReference>
<dbReference type="InterPro" id="IPR051448">
    <property type="entry name" value="CdaR-like_regulators"/>
</dbReference>
<evidence type="ECO:0000256" key="1">
    <source>
        <dbReference type="ARBA" id="ARBA00006754"/>
    </source>
</evidence>
<comment type="similarity">
    <text evidence="1">Belongs to the CdaR family.</text>
</comment>
<gene>
    <name evidence="5" type="primary">pucR</name>
    <name evidence="5" type="ORF">Atai01_68650</name>
</gene>
<evidence type="ECO:0000313" key="5">
    <source>
        <dbReference type="EMBL" id="GLY70246.1"/>
    </source>
</evidence>
<dbReference type="InterPro" id="IPR042070">
    <property type="entry name" value="PucR_C-HTH_sf"/>
</dbReference>
<evidence type="ECO:0000259" key="4">
    <source>
        <dbReference type="Pfam" id="PF17853"/>
    </source>
</evidence>
<sequence length="538" mass="58008">MGVAGLVSVREVLELPSVAMGVPTVLAGRASLDRPVRWVHVCEQSDVTQFVDGGELVLTSGTGVAPGPAAWTALARSMTNRGAAGLIIELGVYHQSIPEQMIDEAESSGLPVVALSRPIRFVDVTRTVHERLLGGQRDQLRQRVDDHQTFSDLALAGAGLETIVGRVAAILGCPAVLEDLAHQVLAADPAGQPLPPLLRGWEQRSRKVVGGRLLDHDPEQGWLLATVGERNDVWGRLVIVLGEDSDTARARSVAELAVNTLVLRRLIDGNRETVGQQAQRTLIEDILRQSPGEHEALASRARAMGIELGAHRLVCAIIQVQGRAPATDGRADEASHVAAVERAVRRTEGLSGLVATAGSGLVVMVLAVRADAGVEGPLGEMAHAVHDRLDATIGVGSVVRGISEVERSYLQAKDAVAAASRSHRARPYYTLADTHLHGLLHLLREEPRLQAYVERELGELLRHDQRHGTDLVAVLRAFLEHRGNKSTTATTLSMSRPALYERLRRIERILSIDLDDPDIALALHVALYGLDCIRHAAR</sequence>
<dbReference type="EMBL" id="BSTI01000021">
    <property type="protein sequence ID" value="GLY70246.1"/>
    <property type="molecule type" value="Genomic_DNA"/>
</dbReference>
<dbReference type="Pfam" id="PF17853">
    <property type="entry name" value="GGDEF_2"/>
    <property type="match status" value="1"/>
</dbReference>
<feature type="domain" description="Purine catabolism PurC-like" evidence="2">
    <location>
        <begin position="11"/>
        <end position="132"/>
    </location>
</feature>
<dbReference type="InterPro" id="IPR012914">
    <property type="entry name" value="PucR_dom"/>
</dbReference>
<proteinExistence type="inferred from homology"/>
<accession>A0A9W6R715</accession>
<dbReference type="InterPro" id="IPR041522">
    <property type="entry name" value="CdaR_GGDEF"/>
</dbReference>
<dbReference type="AlphaFoldDB" id="A0A9W6R715"/>
<reference evidence="5" key="1">
    <citation type="submission" date="2023-03" db="EMBL/GenBank/DDBJ databases">
        <title>Amycolatopsis taiwanensis NBRC 103393.</title>
        <authorList>
            <person name="Ichikawa N."/>
            <person name="Sato H."/>
            <person name="Tonouchi N."/>
        </authorList>
    </citation>
    <scope>NUCLEOTIDE SEQUENCE</scope>
    <source>
        <strain evidence="5">NBRC 103393</strain>
    </source>
</reference>
<feature type="domain" description="CdaR GGDEF-like" evidence="4">
    <location>
        <begin position="294"/>
        <end position="417"/>
    </location>
</feature>
<evidence type="ECO:0000259" key="2">
    <source>
        <dbReference type="Pfam" id="PF07905"/>
    </source>
</evidence>
<dbReference type="Pfam" id="PF13556">
    <property type="entry name" value="HTH_30"/>
    <property type="match status" value="1"/>
</dbReference>